<gene>
    <name evidence="1" type="ORF">AYR47_20830</name>
</gene>
<evidence type="ECO:0000313" key="1">
    <source>
        <dbReference type="EMBL" id="AMN82720.1"/>
    </source>
</evidence>
<dbReference type="RefSeq" id="WP_061449461.1">
    <property type="nucleotide sequence ID" value="NZ_CP014546.1"/>
</dbReference>
<dbReference type="AlphaFoldDB" id="A0A140GWM6"/>
<proteinExistence type="predicted"/>
<evidence type="ECO:0000313" key="2">
    <source>
        <dbReference type="Proteomes" id="UP000070516"/>
    </source>
</evidence>
<sequence>MFTTYPGAEITFDAPDTKKSHTVQKVWSFVEQELLLPWIYLQVSRRSGRENYASMLMIYHAHELKQFIDAQSNRVRVEQVHLVTPPHVNGQSTWLMEPLTMVRIAADPRDGSRFIVYQVENGMNYSLRSDADLHLKPYEILFSDERDLKR</sequence>
<protein>
    <submittedName>
        <fullName evidence="1">Uncharacterized protein</fullName>
    </submittedName>
</protein>
<name>A0A140GWM6_PSEAZ</name>
<organism evidence="1 2">
    <name type="scientific">Pseudomonas azotoformans</name>
    <dbReference type="NCBI Taxonomy" id="47878"/>
    <lineage>
        <taxon>Bacteria</taxon>
        <taxon>Pseudomonadati</taxon>
        <taxon>Pseudomonadota</taxon>
        <taxon>Gammaproteobacteria</taxon>
        <taxon>Pseudomonadales</taxon>
        <taxon>Pseudomonadaceae</taxon>
        <taxon>Pseudomonas</taxon>
    </lineage>
</organism>
<dbReference type="KEGG" id="pazo:AYR47_20830"/>
<accession>A0A140GWM6</accession>
<dbReference type="Proteomes" id="UP000070516">
    <property type="component" value="Chromosome"/>
</dbReference>
<dbReference type="EMBL" id="CP014546">
    <property type="protein sequence ID" value="AMN82720.1"/>
    <property type="molecule type" value="Genomic_DNA"/>
</dbReference>
<reference evidence="1 2" key="1">
    <citation type="submission" date="2016-02" db="EMBL/GenBank/DDBJ databases">
        <title>Complete genome sequence of Pseudomonas azotoformans S4.</title>
        <authorList>
            <person name="Fang Y."/>
            <person name="Wu L."/>
            <person name="Feng G."/>
        </authorList>
    </citation>
    <scope>NUCLEOTIDE SEQUENCE [LARGE SCALE GENOMIC DNA]</scope>
    <source>
        <strain evidence="1 2">S4</strain>
    </source>
</reference>